<feature type="domain" description="RNA polymerase sigma-70" evidence="6">
    <location>
        <begin position="476"/>
        <end position="502"/>
    </location>
</feature>
<accession>A0ABV6NPH9</accession>
<dbReference type="Gene3D" id="1.10.601.10">
    <property type="entry name" value="RNA Polymerase Primary Sigma Factor"/>
    <property type="match status" value="1"/>
</dbReference>
<dbReference type="InterPro" id="IPR007624">
    <property type="entry name" value="RNA_pol_sigma70_r3"/>
</dbReference>
<evidence type="ECO:0000256" key="3">
    <source>
        <dbReference type="ARBA" id="ARBA00023125"/>
    </source>
</evidence>
<dbReference type="PANTHER" id="PTHR30603">
    <property type="entry name" value="RNA POLYMERASE SIGMA FACTOR RPO"/>
    <property type="match status" value="1"/>
</dbReference>
<sequence>MSAAVLPSASVSAALVDELRMILDRHEGRRAQSLVADFAVRHHLTHNDVDALLVMLTRQRATGHTTAPPAAVPPAPIQPFRSTSIENLDPQATSSDGPPAAGQGDLDVDEEDGDDDLAWMFGDVPEPSTSPATGDGLVAKAFEDLFGDWARTGGKLTRADVALLATRRELSAAQHGELLSLLESAGVEPSASVESGAATSAIKGFELHGDSVRQYLREIGRYPLVNAAREVELWALMQQGDAARRTLDSRWDELSRDDRRSLRDRIEAGRDAHAAMVCANLRLVVSIAKAGNPNQTGVEFADRIQDGNLGLMHAAHLFDGSKGYKFSTYATWWIKQSIERGVANHSRTIRIPVHLHEKVRKVAKTARKLTARLDREPTLAELAEATGMDAGRVQAMLDHLRPVVSIDLLFGDGGDLRLSDILVDEQERDGRADPAEIIGHAMLAADIDRTLRKLLPERSVRVLQRRFGLGTGEQETLDEIAADYGVTRERIRQIQVKAMKTLEEHEGAAGLRSYLTDEQLTGRVAVPPKGKRDE</sequence>
<reference evidence="7 8" key="1">
    <citation type="submission" date="2024-09" db="EMBL/GenBank/DDBJ databases">
        <authorList>
            <person name="Sun Q."/>
            <person name="Mori K."/>
        </authorList>
    </citation>
    <scope>NUCLEOTIDE SEQUENCE [LARGE SCALE GENOMIC DNA]</scope>
    <source>
        <strain evidence="7 8">TBRC 2205</strain>
    </source>
</reference>
<dbReference type="InterPro" id="IPR007630">
    <property type="entry name" value="RNA_pol_sigma70_r4"/>
</dbReference>
<evidence type="ECO:0000256" key="4">
    <source>
        <dbReference type="ARBA" id="ARBA00023163"/>
    </source>
</evidence>
<dbReference type="InterPro" id="IPR007627">
    <property type="entry name" value="RNA_pol_sigma70_r2"/>
</dbReference>
<dbReference type="RefSeq" id="WP_377334358.1">
    <property type="nucleotide sequence ID" value="NZ_JBHLUE010000001.1"/>
</dbReference>
<dbReference type="Pfam" id="PF04539">
    <property type="entry name" value="Sigma70_r3"/>
    <property type="match status" value="1"/>
</dbReference>
<dbReference type="InterPro" id="IPR013325">
    <property type="entry name" value="RNA_pol_sigma_r2"/>
</dbReference>
<dbReference type="PROSITE" id="PS00716">
    <property type="entry name" value="SIGMA70_2"/>
    <property type="match status" value="1"/>
</dbReference>
<feature type="region of interest" description="Disordered" evidence="5">
    <location>
        <begin position="87"/>
        <end position="113"/>
    </location>
</feature>
<dbReference type="InterPro" id="IPR009042">
    <property type="entry name" value="RNA_pol_sigma70_r1_2"/>
</dbReference>
<evidence type="ECO:0000256" key="5">
    <source>
        <dbReference type="SAM" id="MobiDB-lite"/>
    </source>
</evidence>
<dbReference type="PANTHER" id="PTHR30603:SF47">
    <property type="entry name" value="RNA POLYMERASE SIGMA FACTOR SIGD, CHLOROPLASTIC"/>
    <property type="match status" value="1"/>
</dbReference>
<gene>
    <name evidence="7" type="ORF">ACFFHU_00100</name>
</gene>
<dbReference type="InterPro" id="IPR050239">
    <property type="entry name" value="Sigma-70_RNA_pol_init_factors"/>
</dbReference>
<dbReference type="Pfam" id="PF00140">
    <property type="entry name" value="Sigma70_r1_2"/>
    <property type="match status" value="1"/>
</dbReference>
<organism evidence="7 8">
    <name type="scientific">Plantactinospora siamensis</name>
    <dbReference type="NCBI Taxonomy" id="555372"/>
    <lineage>
        <taxon>Bacteria</taxon>
        <taxon>Bacillati</taxon>
        <taxon>Actinomycetota</taxon>
        <taxon>Actinomycetes</taxon>
        <taxon>Micromonosporales</taxon>
        <taxon>Micromonosporaceae</taxon>
        <taxon>Plantactinospora</taxon>
    </lineage>
</organism>
<name>A0ABV6NPH9_9ACTN</name>
<keyword evidence="8" id="KW-1185">Reference proteome</keyword>
<dbReference type="NCBIfam" id="TIGR02937">
    <property type="entry name" value="sigma70-ECF"/>
    <property type="match status" value="1"/>
</dbReference>
<dbReference type="InterPro" id="IPR036388">
    <property type="entry name" value="WH-like_DNA-bd_sf"/>
</dbReference>
<protein>
    <submittedName>
        <fullName evidence="7">RNA polymerase sigma factor RpoD/SigA</fullName>
    </submittedName>
</protein>
<dbReference type="EMBL" id="JBHLUE010000001">
    <property type="protein sequence ID" value="MFC0562584.1"/>
    <property type="molecule type" value="Genomic_DNA"/>
</dbReference>
<evidence type="ECO:0000256" key="1">
    <source>
        <dbReference type="ARBA" id="ARBA00023015"/>
    </source>
</evidence>
<evidence type="ECO:0000313" key="7">
    <source>
        <dbReference type="EMBL" id="MFC0562584.1"/>
    </source>
</evidence>
<feature type="compositionally biased region" description="Polar residues" evidence="5">
    <location>
        <begin position="87"/>
        <end position="96"/>
    </location>
</feature>
<evidence type="ECO:0000313" key="8">
    <source>
        <dbReference type="Proteomes" id="UP001589894"/>
    </source>
</evidence>
<dbReference type="SUPFAM" id="SSF88946">
    <property type="entry name" value="Sigma2 domain of RNA polymerase sigma factors"/>
    <property type="match status" value="1"/>
</dbReference>
<dbReference type="PRINTS" id="PR00046">
    <property type="entry name" value="SIGMA70FCT"/>
</dbReference>
<comment type="caution">
    <text evidence="7">The sequence shown here is derived from an EMBL/GenBank/DDBJ whole genome shotgun (WGS) entry which is preliminary data.</text>
</comment>
<evidence type="ECO:0000256" key="2">
    <source>
        <dbReference type="ARBA" id="ARBA00023082"/>
    </source>
</evidence>
<dbReference type="Proteomes" id="UP001589894">
    <property type="component" value="Unassembled WGS sequence"/>
</dbReference>
<keyword evidence="2" id="KW-0731">Sigma factor</keyword>
<dbReference type="InterPro" id="IPR000943">
    <property type="entry name" value="RNA_pol_sigma70"/>
</dbReference>
<keyword evidence="4" id="KW-0804">Transcription</keyword>
<dbReference type="Pfam" id="PF04545">
    <property type="entry name" value="Sigma70_r4"/>
    <property type="match status" value="1"/>
</dbReference>
<dbReference type="InterPro" id="IPR014284">
    <property type="entry name" value="RNA_pol_sigma-70_dom"/>
</dbReference>
<dbReference type="Pfam" id="PF04542">
    <property type="entry name" value="Sigma70_r2"/>
    <property type="match status" value="1"/>
</dbReference>
<keyword evidence="3" id="KW-0238">DNA-binding</keyword>
<dbReference type="SUPFAM" id="SSF88659">
    <property type="entry name" value="Sigma3 and sigma4 domains of RNA polymerase sigma factors"/>
    <property type="match status" value="2"/>
</dbReference>
<dbReference type="Gene3D" id="1.10.10.10">
    <property type="entry name" value="Winged helix-like DNA-binding domain superfamily/Winged helix DNA-binding domain"/>
    <property type="match status" value="2"/>
</dbReference>
<dbReference type="InterPro" id="IPR013324">
    <property type="entry name" value="RNA_pol_sigma_r3/r4-like"/>
</dbReference>
<proteinExistence type="predicted"/>
<keyword evidence="1" id="KW-0805">Transcription regulation</keyword>
<evidence type="ECO:0000259" key="6">
    <source>
        <dbReference type="PROSITE" id="PS00716"/>
    </source>
</evidence>